<accession>K1WHZ1</accession>
<reference evidence="3 4" key="1">
    <citation type="journal article" date="2012" name="BMC Genomics">
        <title>Sequencing the genome of Marssonina brunnea reveals fungus-poplar co-evolution.</title>
        <authorList>
            <person name="Zhu S."/>
            <person name="Cao Y.-Z."/>
            <person name="Jiang C."/>
            <person name="Tan B.-Y."/>
            <person name="Wang Z."/>
            <person name="Feng S."/>
            <person name="Zhang L."/>
            <person name="Su X.-H."/>
            <person name="Brejova B."/>
            <person name="Vinar T."/>
            <person name="Xu M."/>
            <person name="Wang M.-X."/>
            <person name="Zhang S.-G."/>
            <person name="Huang M.-R."/>
            <person name="Wu R."/>
            <person name="Zhou Y."/>
        </authorList>
    </citation>
    <scope>NUCLEOTIDE SEQUENCE [LARGE SCALE GENOMIC DNA]</scope>
    <source>
        <strain evidence="3 4">MB_m1</strain>
    </source>
</reference>
<feature type="compositionally biased region" description="Polar residues" evidence="2">
    <location>
        <begin position="647"/>
        <end position="657"/>
    </location>
</feature>
<feature type="region of interest" description="Disordered" evidence="2">
    <location>
        <begin position="1"/>
        <end position="96"/>
    </location>
</feature>
<dbReference type="Pfam" id="PF00022">
    <property type="entry name" value="Actin"/>
    <property type="match status" value="1"/>
</dbReference>
<dbReference type="STRING" id="1072389.K1WHZ1"/>
<dbReference type="OrthoDB" id="5572108at2759"/>
<dbReference type="InParanoid" id="K1WHZ1"/>
<gene>
    <name evidence="3" type="ORF">MBM_04772</name>
</gene>
<dbReference type="KEGG" id="mbe:MBM_04772"/>
<dbReference type="HOGENOM" id="CLU_006974_0_1_1"/>
<dbReference type="FunFam" id="3.30.420.40:FF:000232">
    <property type="entry name" value="Actin-related protein 8"/>
    <property type="match status" value="1"/>
</dbReference>
<feature type="compositionally biased region" description="Low complexity" evidence="2">
    <location>
        <begin position="48"/>
        <end position="60"/>
    </location>
</feature>
<dbReference type="Gene3D" id="3.90.640.10">
    <property type="entry name" value="Actin, Chain A, domain 4"/>
    <property type="match status" value="1"/>
</dbReference>
<evidence type="ECO:0000256" key="2">
    <source>
        <dbReference type="SAM" id="MobiDB-lite"/>
    </source>
</evidence>
<sequence>MAASMDSSARSALNVPDAAPASAPAPSPIPLPTPSQNPSQIPHSNPTAPALPLALARGPPIFSFALNPSSSRYQHQHQPSPSPSPSHSPFLFPPRSPDELNFLDMVGKKSGKALLREEGLERTDNGMKQSSWPEVPMINQKNYYTEYMKRDDQILPYRLQHEANRDRMIRNAKDRDRALARTSHTDVPILTLADGDLDEHVDSDAADNSKIIVIHPGSQNLRIGLASDALPKTIPMNIACKWTETESKEYEPRPKRQKLDGTPEQLFGEEFSKRYVKMTAALKVDMRANKFKVLPNSKELVINFNKRTEPEIIPEHNDPIRIEWTDVSKDTKDLSKFYTGMAALRIPDDSDPSYKVFWPIQQGYFHENDYMSAEHLFDDFESILEDAIRNELGLGKSSEWNQYSCVVVIPDLYDKRYVEQILHMCIKGFEFKQVCFIQESLAGTYGAGYTTACIVDIGAQKTSICCVEDGMCIEDSRINLKQGGFDVTDTFIKMMLHDYFPYSDINLKRRYDFLLAEELKMNYCTMNYAEIASRTHDFHLRVPHQPTRKYQFKTYDEVILAPMGFFDPSLFENSDKLVGRRKLIDRTYNAYDADMPDDPTSAAQNAILLSIKPSIATNANGVSFNGSGEFATPSKERPNPFAYLNDPNGNSRVTSAAASPAPEGANTPAAPFVFGANGTHGGSPGPSLQNNSYHNGGTPIPPAGMFVDAQARTQKDLAIERDSVLPTAPLDTAIITSITHATRGDDKKLRDFFGGIMVIGGGGKTPGLGPFLEEKLKQKRPDLAEKILVGTSPREMDGQVVVWKGASVYARMSSHESWVGGQEYEKLGSRVLWHKVLWNY</sequence>
<feature type="compositionally biased region" description="Pro residues" evidence="2">
    <location>
        <begin position="23"/>
        <end position="35"/>
    </location>
</feature>
<dbReference type="InterPro" id="IPR043129">
    <property type="entry name" value="ATPase_NBD"/>
</dbReference>
<proteinExistence type="inferred from homology"/>
<keyword evidence="4" id="KW-1185">Reference proteome</keyword>
<dbReference type="EMBL" id="JH921437">
    <property type="protein sequence ID" value="EKD17195.1"/>
    <property type="molecule type" value="Genomic_DNA"/>
</dbReference>
<feature type="compositionally biased region" description="Low complexity" evidence="2">
    <location>
        <begin position="68"/>
        <end position="79"/>
    </location>
</feature>
<dbReference type="CDD" id="cd10206">
    <property type="entry name" value="ASKHA_NBD_Arp8-like"/>
    <property type="match status" value="1"/>
</dbReference>
<name>K1WHZ1_MARBU</name>
<dbReference type="PANTHER" id="PTHR11937">
    <property type="entry name" value="ACTIN"/>
    <property type="match status" value="1"/>
</dbReference>
<feature type="region of interest" description="Disordered" evidence="2">
    <location>
        <begin position="629"/>
        <end position="664"/>
    </location>
</feature>
<protein>
    <submittedName>
        <fullName evidence="3">Chromatin remodeling complex subunit</fullName>
    </submittedName>
</protein>
<dbReference type="FunCoup" id="K1WHZ1">
    <property type="interactions" value="789"/>
</dbReference>
<dbReference type="AlphaFoldDB" id="K1WHZ1"/>
<feature type="compositionally biased region" description="Low complexity" evidence="2">
    <location>
        <begin position="1"/>
        <end position="22"/>
    </location>
</feature>
<dbReference type="SMART" id="SM00268">
    <property type="entry name" value="ACTIN"/>
    <property type="match status" value="1"/>
</dbReference>
<dbReference type="Gene3D" id="3.30.420.580">
    <property type="match status" value="1"/>
</dbReference>
<evidence type="ECO:0000256" key="1">
    <source>
        <dbReference type="RuleBase" id="RU000487"/>
    </source>
</evidence>
<dbReference type="eggNOG" id="KOG0797">
    <property type="taxonomic scope" value="Eukaryota"/>
</dbReference>
<evidence type="ECO:0000313" key="3">
    <source>
        <dbReference type="EMBL" id="EKD17195.1"/>
    </source>
</evidence>
<dbReference type="SUPFAM" id="SSF53067">
    <property type="entry name" value="Actin-like ATPase domain"/>
    <property type="match status" value="2"/>
</dbReference>
<feature type="compositionally biased region" description="Pro residues" evidence="2">
    <location>
        <begin position="80"/>
        <end position="95"/>
    </location>
</feature>
<comment type="similarity">
    <text evidence="1">Belongs to the actin family.</text>
</comment>
<dbReference type="OMA" id="AYKCMWA"/>
<organism evidence="3 4">
    <name type="scientific">Marssonina brunnea f. sp. multigermtubi (strain MB_m1)</name>
    <name type="common">Marssonina leaf spot fungus</name>
    <dbReference type="NCBI Taxonomy" id="1072389"/>
    <lineage>
        <taxon>Eukaryota</taxon>
        <taxon>Fungi</taxon>
        <taxon>Dikarya</taxon>
        <taxon>Ascomycota</taxon>
        <taxon>Pezizomycotina</taxon>
        <taxon>Leotiomycetes</taxon>
        <taxon>Helotiales</taxon>
        <taxon>Drepanopezizaceae</taxon>
        <taxon>Drepanopeziza</taxon>
    </lineage>
</organism>
<dbReference type="Proteomes" id="UP000006753">
    <property type="component" value="Unassembled WGS sequence"/>
</dbReference>
<dbReference type="Gene3D" id="3.30.420.40">
    <property type="match status" value="2"/>
</dbReference>
<dbReference type="GeneID" id="18760707"/>
<evidence type="ECO:0000313" key="4">
    <source>
        <dbReference type="Proteomes" id="UP000006753"/>
    </source>
</evidence>
<dbReference type="InterPro" id="IPR004000">
    <property type="entry name" value="Actin"/>
</dbReference>